<feature type="compositionally biased region" description="Basic and acidic residues" evidence="1">
    <location>
        <begin position="348"/>
        <end position="362"/>
    </location>
</feature>
<name>A0A3D8SD77_9HELO</name>
<reference evidence="4 5" key="1">
    <citation type="journal article" date="2018" name="IMA Fungus">
        <title>IMA Genome-F 9: Draft genome sequence of Annulohypoxylon stygium, Aspergillus mulundensis, Berkeleyomyces basicola (syn. Thielaviopsis basicola), Ceratocystis smalleyi, two Cercospora beticola strains, Coleophoma cylindrospora, Fusarium fracticaudum, Phialophora cf. hyalina, and Morchella septimelata.</title>
        <authorList>
            <person name="Wingfield B.D."/>
            <person name="Bills G.F."/>
            <person name="Dong Y."/>
            <person name="Huang W."/>
            <person name="Nel W.J."/>
            <person name="Swalarsk-Parry B.S."/>
            <person name="Vaghefi N."/>
            <person name="Wilken P.M."/>
            <person name="An Z."/>
            <person name="de Beer Z.W."/>
            <person name="De Vos L."/>
            <person name="Chen L."/>
            <person name="Duong T.A."/>
            <person name="Gao Y."/>
            <person name="Hammerbacher A."/>
            <person name="Kikkert J.R."/>
            <person name="Li Y."/>
            <person name="Li H."/>
            <person name="Li K."/>
            <person name="Li Q."/>
            <person name="Liu X."/>
            <person name="Ma X."/>
            <person name="Naidoo K."/>
            <person name="Pethybridge S.J."/>
            <person name="Sun J."/>
            <person name="Steenkamp E.T."/>
            <person name="van der Nest M.A."/>
            <person name="van Wyk S."/>
            <person name="Wingfield M.J."/>
            <person name="Xiong C."/>
            <person name="Yue Q."/>
            <person name="Zhang X."/>
        </authorList>
    </citation>
    <scope>NUCLEOTIDE SEQUENCE [LARGE SCALE GENOMIC DNA]</scope>
    <source>
        <strain evidence="4 5">BP6252</strain>
    </source>
</reference>
<sequence length="502" mass="51845">MSCWALLVFAFLTLSAAATHHGNSVSGMEMVEGNKPNLKPVEAIQHILEEGTEFVETHIQWIVDLSHGRSHSTVNSSPVTAVPSVIEHDLRRSHITAAPLLHNRAALPNPQVPAQVPAINCGSQVDAAKSADAKVLAATVAAFSSQSLKAVAAAKSAQASAQSAASAANAAATAASSSLMSVQTSASAALQAASQSLAAATSASSAAVLSASSAIASASTAAAAAIASATSSATAAVVAAQSSASNAIAQAQSSASQSVAMAVSSASSVASAAQATATLAIQQAKETISNAAIQAAASVRQSQVAAVTATTAAIAIVGSIIGSSLLSIFAYFLLSRYRDSKEAKRRREYQESRDGEKSRRGSMDSNYARSRRGSDARSRSRGPSQSRSRRGSDTRSRRGSDATLSDRKRDTRRDTAFMPSAFPVPSLPSNIEGEDRTQVKTPKSNRPTLIYDPENPTRPPTFIGGDEESEESYSSFVLERIPDENTKQSSTKINKGWIGAAV</sequence>
<accession>A0A3D8SD77</accession>
<keyword evidence="2" id="KW-1133">Transmembrane helix</keyword>
<dbReference type="Proteomes" id="UP000256645">
    <property type="component" value="Unassembled WGS sequence"/>
</dbReference>
<feature type="signal peptide" evidence="3">
    <location>
        <begin position="1"/>
        <end position="17"/>
    </location>
</feature>
<evidence type="ECO:0000313" key="4">
    <source>
        <dbReference type="EMBL" id="RDW84297.1"/>
    </source>
</evidence>
<dbReference type="EMBL" id="PDLM01000002">
    <property type="protein sequence ID" value="RDW84297.1"/>
    <property type="molecule type" value="Genomic_DNA"/>
</dbReference>
<feature type="transmembrane region" description="Helical" evidence="2">
    <location>
        <begin position="312"/>
        <end position="334"/>
    </location>
</feature>
<comment type="caution">
    <text evidence="4">The sequence shown here is derived from an EMBL/GenBank/DDBJ whole genome shotgun (WGS) entry which is preliminary data.</text>
</comment>
<keyword evidence="2" id="KW-0812">Transmembrane</keyword>
<keyword evidence="2" id="KW-0472">Membrane</keyword>
<protein>
    <submittedName>
        <fullName evidence="4">Uncharacterized protein</fullName>
    </submittedName>
</protein>
<organism evidence="4 5">
    <name type="scientific">Coleophoma cylindrospora</name>
    <dbReference type="NCBI Taxonomy" id="1849047"/>
    <lineage>
        <taxon>Eukaryota</taxon>
        <taxon>Fungi</taxon>
        <taxon>Dikarya</taxon>
        <taxon>Ascomycota</taxon>
        <taxon>Pezizomycotina</taxon>
        <taxon>Leotiomycetes</taxon>
        <taxon>Helotiales</taxon>
        <taxon>Dermateaceae</taxon>
        <taxon>Coleophoma</taxon>
    </lineage>
</organism>
<keyword evidence="3" id="KW-0732">Signal</keyword>
<proteinExistence type="predicted"/>
<feature type="compositionally biased region" description="Basic and acidic residues" evidence="1">
    <location>
        <begin position="390"/>
        <end position="415"/>
    </location>
</feature>
<gene>
    <name evidence="4" type="ORF">BP6252_01887</name>
</gene>
<dbReference type="AlphaFoldDB" id="A0A3D8SD77"/>
<feature type="region of interest" description="Disordered" evidence="1">
    <location>
        <begin position="342"/>
        <end position="474"/>
    </location>
</feature>
<feature type="chain" id="PRO_5017794918" evidence="3">
    <location>
        <begin position="18"/>
        <end position="502"/>
    </location>
</feature>
<evidence type="ECO:0000313" key="5">
    <source>
        <dbReference type="Proteomes" id="UP000256645"/>
    </source>
</evidence>
<evidence type="ECO:0000256" key="1">
    <source>
        <dbReference type="SAM" id="MobiDB-lite"/>
    </source>
</evidence>
<evidence type="ECO:0000256" key="2">
    <source>
        <dbReference type="SAM" id="Phobius"/>
    </source>
</evidence>
<evidence type="ECO:0000256" key="3">
    <source>
        <dbReference type="SAM" id="SignalP"/>
    </source>
</evidence>
<keyword evidence="5" id="KW-1185">Reference proteome</keyword>
<dbReference type="OrthoDB" id="10535999at2759"/>